<keyword evidence="4 5" id="KW-0472">Membrane</keyword>
<evidence type="ECO:0000256" key="3">
    <source>
        <dbReference type="ARBA" id="ARBA00022989"/>
    </source>
</evidence>
<organism evidence="6">
    <name type="scientific">Aquarana catesbeiana</name>
    <name type="common">American bullfrog</name>
    <name type="synonym">Rana catesbeiana</name>
    <dbReference type="NCBI Taxonomy" id="8400"/>
    <lineage>
        <taxon>Eukaryota</taxon>
        <taxon>Metazoa</taxon>
        <taxon>Chordata</taxon>
        <taxon>Craniata</taxon>
        <taxon>Vertebrata</taxon>
        <taxon>Euteleostomi</taxon>
        <taxon>Amphibia</taxon>
        <taxon>Batrachia</taxon>
        <taxon>Anura</taxon>
        <taxon>Neobatrachia</taxon>
        <taxon>Ranoidea</taxon>
        <taxon>Ranidae</taxon>
        <taxon>Aquarana</taxon>
    </lineage>
</organism>
<comment type="subcellular location">
    <subcellularLocation>
        <location evidence="1">Membrane</location>
        <topology evidence="1">Multi-pass membrane protein</topology>
    </subcellularLocation>
</comment>
<name>A0A2G9RKF8_AQUCT</name>
<evidence type="ECO:0000256" key="1">
    <source>
        <dbReference type="ARBA" id="ARBA00004141"/>
    </source>
</evidence>
<dbReference type="GO" id="GO:0005794">
    <property type="term" value="C:Golgi apparatus"/>
    <property type="evidence" value="ECO:0007669"/>
    <property type="project" value="TreeGrafter"/>
</dbReference>
<evidence type="ECO:0000256" key="2">
    <source>
        <dbReference type="ARBA" id="ARBA00022692"/>
    </source>
</evidence>
<dbReference type="OrthoDB" id="7933078at2759"/>
<keyword evidence="2 5" id="KW-0812">Transmembrane</keyword>
<feature type="transmembrane region" description="Helical" evidence="5">
    <location>
        <begin position="48"/>
        <end position="69"/>
    </location>
</feature>
<reference evidence="6" key="1">
    <citation type="submission" date="2017-08" db="EMBL/GenBank/DDBJ databases">
        <title>Assembly of the North American Bullfrog Genome.</title>
        <authorList>
            <person name="Warren R.L."/>
            <person name="Vandervalk B.P."/>
            <person name="Kucuk E."/>
            <person name="Birol I."/>
            <person name="Helbing C."/>
            <person name="Pandoh P."/>
            <person name="Behsaz B."/>
            <person name="Mohamadi H."/>
            <person name="Chu J."/>
            <person name="Jackman S."/>
            <person name="Hammond S.A."/>
            <person name="Veldhoen N."/>
            <person name="Kirk H."/>
            <person name="Zhao Y."/>
            <person name="Coope R."/>
            <person name="Pleasance S."/>
            <person name="Moore R."/>
            <person name="Holt R."/>
        </authorList>
    </citation>
    <scope>NUCLEOTIDE SEQUENCE</scope>
    <source>
        <strain evidence="6">Bruno</strain>
        <tissue evidence="6">Liver</tissue>
    </source>
</reference>
<dbReference type="GO" id="GO:2001234">
    <property type="term" value="P:negative regulation of apoptotic signaling pathway"/>
    <property type="evidence" value="ECO:0007669"/>
    <property type="project" value="TreeGrafter"/>
</dbReference>
<dbReference type="GO" id="GO:0016020">
    <property type="term" value="C:membrane"/>
    <property type="evidence" value="ECO:0007669"/>
    <property type="project" value="UniProtKB-SubCell"/>
</dbReference>
<evidence type="ECO:0000256" key="4">
    <source>
        <dbReference type="ARBA" id="ARBA00023136"/>
    </source>
</evidence>
<dbReference type="AlphaFoldDB" id="A0A2G9RKF8"/>
<comment type="similarity">
    <text evidence="5">Belongs to the BI1 family.</text>
</comment>
<evidence type="ECO:0000256" key="5">
    <source>
        <dbReference type="RuleBase" id="RU004379"/>
    </source>
</evidence>
<gene>
    <name evidence="6" type="ORF">AB205_0173190</name>
</gene>
<dbReference type="PANTHER" id="PTHR23291:SF35">
    <property type="entry name" value="PROTEIN LIFEGUARD 3"/>
    <property type="match status" value="1"/>
</dbReference>
<dbReference type="PANTHER" id="PTHR23291">
    <property type="entry name" value="BAX INHIBITOR-RELATED"/>
    <property type="match status" value="1"/>
</dbReference>
<comment type="caution">
    <text evidence="5">Lacks conserved residue(s) required for the propagation of feature annotation.</text>
</comment>
<accession>A0A2G9RKF8</accession>
<protein>
    <submittedName>
        <fullName evidence="6">Uncharacterized protein</fullName>
    </submittedName>
</protein>
<keyword evidence="3 5" id="KW-1133">Transmembrane helix</keyword>
<dbReference type="GO" id="GO:0005783">
    <property type="term" value="C:endoplasmic reticulum"/>
    <property type="evidence" value="ECO:0007669"/>
    <property type="project" value="TreeGrafter"/>
</dbReference>
<feature type="transmembrane region" description="Helical" evidence="5">
    <location>
        <begin position="12"/>
        <end position="36"/>
    </location>
</feature>
<sequence length="90" mass="9555">MSFMTGTIASFYSTQAVLITLAITAIVTIAVTVFCFQTKVDFTSCAGLFAVLGIVLFVTGIVTAIVLAFKYEMEDVGQGYPTSGPRSPLM</sequence>
<dbReference type="EMBL" id="KV943343">
    <property type="protein sequence ID" value="PIO28389.1"/>
    <property type="molecule type" value="Genomic_DNA"/>
</dbReference>
<evidence type="ECO:0000313" key="6">
    <source>
        <dbReference type="EMBL" id="PIO28389.1"/>
    </source>
</evidence>
<proteinExistence type="inferred from homology"/>
<dbReference type="InterPro" id="IPR006214">
    <property type="entry name" value="Bax_inhibitor_1-related"/>
</dbReference>